<dbReference type="KEGG" id="knv:Pan216_20180"/>
<dbReference type="Proteomes" id="UP000317093">
    <property type="component" value="Chromosome"/>
</dbReference>
<evidence type="ECO:0008006" key="3">
    <source>
        <dbReference type="Google" id="ProtNLM"/>
    </source>
</evidence>
<protein>
    <recommendedName>
        <fullName evidence="3">DUF4352 domain-containing protein</fullName>
    </recommendedName>
</protein>
<gene>
    <name evidence="1" type="ORF">Pan216_20180</name>
</gene>
<sequence>MRTLAPTMLLFALCGCTHSPYMARYDSMELGLDDEETVVAEKPEEEEELVVEHNGWVEVAVTRIDCGDKEQRSRTMLVSLVVTNLAEETLTHYWPGKVAIRREGAPVVTASPDKDALEPMSVLTGHSTELEIICLVDKTDETVVLDFQNSLGWQPKGTTLVALNPPLKVEVPLPREEMTFVQKAATVARELPISASISINDIR</sequence>
<evidence type="ECO:0000313" key="2">
    <source>
        <dbReference type="Proteomes" id="UP000317093"/>
    </source>
</evidence>
<organism evidence="1 2">
    <name type="scientific">Kolteria novifilia</name>
    <dbReference type="NCBI Taxonomy" id="2527975"/>
    <lineage>
        <taxon>Bacteria</taxon>
        <taxon>Pseudomonadati</taxon>
        <taxon>Planctomycetota</taxon>
        <taxon>Planctomycetia</taxon>
        <taxon>Kolteriales</taxon>
        <taxon>Kolteriaceae</taxon>
        <taxon>Kolteria</taxon>
    </lineage>
</organism>
<dbReference type="EMBL" id="CP036279">
    <property type="protein sequence ID" value="QDU61164.1"/>
    <property type="molecule type" value="Genomic_DNA"/>
</dbReference>
<dbReference type="AlphaFoldDB" id="A0A518B2J8"/>
<reference evidence="1 2" key="1">
    <citation type="submission" date="2019-02" db="EMBL/GenBank/DDBJ databases">
        <title>Deep-cultivation of Planctomycetes and their phenomic and genomic characterization uncovers novel biology.</title>
        <authorList>
            <person name="Wiegand S."/>
            <person name="Jogler M."/>
            <person name="Boedeker C."/>
            <person name="Pinto D."/>
            <person name="Vollmers J."/>
            <person name="Rivas-Marin E."/>
            <person name="Kohn T."/>
            <person name="Peeters S.H."/>
            <person name="Heuer A."/>
            <person name="Rast P."/>
            <person name="Oberbeckmann S."/>
            <person name="Bunk B."/>
            <person name="Jeske O."/>
            <person name="Meyerdierks A."/>
            <person name="Storesund J.E."/>
            <person name="Kallscheuer N."/>
            <person name="Luecker S."/>
            <person name="Lage O.M."/>
            <person name="Pohl T."/>
            <person name="Merkel B.J."/>
            <person name="Hornburger P."/>
            <person name="Mueller R.-W."/>
            <person name="Bruemmer F."/>
            <person name="Labrenz M."/>
            <person name="Spormann A.M."/>
            <person name="Op den Camp H."/>
            <person name="Overmann J."/>
            <person name="Amann R."/>
            <person name="Jetten M.S.M."/>
            <person name="Mascher T."/>
            <person name="Medema M.H."/>
            <person name="Devos D.P."/>
            <person name="Kaster A.-K."/>
            <person name="Ovreas L."/>
            <person name="Rohde M."/>
            <person name="Galperin M.Y."/>
            <person name="Jogler C."/>
        </authorList>
    </citation>
    <scope>NUCLEOTIDE SEQUENCE [LARGE SCALE GENOMIC DNA]</scope>
    <source>
        <strain evidence="1 2">Pan216</strain>
    </source>
</reference>
<dbReference type="PROSITE" id="PS51257">
    <property type="entry name" value="PROKAR_LIPOPROTEIN"/>
    <property type="match status" value="1"/>
</dbReference>
<accession>A0A518B2J8</accession>
<keyword evidence="2" id="KW-1185">Reference proteome</keyword>
<proteinExistence type="predicted"/>
<dbReference type="RefSeq" id="WP_145257793.1">
    <property type="nucleotide sequence ID" value="NZ_CP036279.1"/>
</dbReference>
<evidence type="ECO:0000313" key="1">
    <source>
        <dbReference type="EMBL" id="QDU61164.1"/>
    </source>
</evidence>
<name>A0A518B2J8_9BACT</name>